<evidence type="ECO:0000259" key="1">
    <source>
        <dbReference type="PROSITE" id="PS50983"/>
    </source>
</evidence>
<dbReference type="AlphaFoldDB" id="A0A518AYS7"/>
<protein>
    <submittedName>
        <fullName evidence="2">Corrinoid ABC transporter substrate-binding protein</fullName>
    </submittedName>
</protein>
<name>A0A518AYS7_9BACT</name>
<dbReference type="InterPro" id="IPR051030">
    <property type="entry name" value="Vitamin_B12-ABC_binding"/>
</dbReference>
<dbReference type="PROSITE" id="PS50983">
    <property type="entry name" value="FE_B12_PBP"/>
    <property type="match status" value="1"/>
</dbReference>
<sequence>MVERIVSLIPSATEIVAELVGPSERLVAITHECDYPEWVRDVPQIVSPANAALLTAAPSVVDQQVSSIVGSGKSLYKLDVDLLEAIAPDVIVTQRLCDVCSVSGSEVERAIGSLSTYPNVIELNPIYLIDVLDDIITVGKGIGELEKARRWRRELELRLMAVPKQTVVMPLPKVLALGWSDPLWVGGHWVPEMISRAGGVPIGAEAGMPSTRISWERVRAADPDIILMMACGYDVERNLAQSAKLEELPGWTETPAYRNGRIYAVDANGYFSRPGPRLVDGTEMLSRLFRGEPFDEEVCRPMV</sequence>
<organism evidence="2 3">
    <name type="scientific">Kolteria novifilia</name>
    <dbReference type="NCBI Taxonomy" id="2527975"/>
    <lineage>
        <taxon>Bacteria</taxon>
        <taxon>Pseudomonadati</taxon>
        <taxon>Planctomycetota</taxon>
        <taxon>Planctomycetia</taxon>
        <taxon>Kolteriales</taxon>
        <taxon>Kolteriaceae</taxon>
        <taxon>Kolteria</taxon>
    </lineage>
</organism>
<dbReference type="InterPro" id="IPR002491">
    <property type="entry name" value="ABC_transptr_periplasmic_BD"/>
</dbReference>
<dbReference type="RefSeq" id="WP_145254840.1">
    <property type="nucleotide sequence ID" value="NZ_CP036279.1"/>
</dbReference>
<accession>A0A518AYS7</accession>
<dbReference type="KEGG" id="knv:Pan216_07050"/>
<dbReference type="Pfam" id="PF01497">
    <property type="entry name" value="Peripla_BP_2"/>
    <property type="match status" value="1"/>
</dbReference>
<proteinExistence type="predicted"/>
<dbReference type="EMBL" id="CP036279">
    <property type="protein sequence ID" value="QDU59872.1"/>
    <property type="molecule type" value="Genomic_DNA"/>
</dbReference>
<dbReference type="PANTHER" id="PTHR42860">
    <property type="entry name" value="VITAMIN B12-BINDING PROTEIN"/>
    <property type="match status" value="1"/>
</dbReference>
<dbReference type="PANTHER" id="PTHR42860:SF1">
    <property type="entry name" value="VITAMIN B12-BINDING PROTEIN"/>
    <property type="match status" value="1"/>
</dbReference>
<gene>
    <name evidence="2" type="ORF">Pan216_07050</name>
</gene>
<dbReference type="Proteomes" id="UP000317093">
    <property type="component" value="Chromosome"/>
</dbReference>
<keyword evidence="3" id="KW-1185">Reference proteome</keyword>
<feature type="domain" description="Fe/B12 periplasmic-binding" evidence="1">
    <location>
        <begin position="4"/>
        <end position="293"/>
    </location>
</feature>
<dbReference type="SUPFAM" id="SSF53807">
    <property type="entry name" value="Helical backbone' metal receptor"/>
    <property type="match status" value="1"/>
</dbReference>
<evidence type="ECO:0000313" key="3">
    <source>
        <dbReference type="Proteomes" id="UP000317093"/>
    </source>
</evidence>
<dbReference type="OrthoDB" id="9787772at2"/>
<dbReference type="Gene3D" id="3.40.50.1980">
    <property type="entry name" value="Nitrogenase molybdenum iron protein domain"/>
    <property type="match status" value="2"/>
</dbReference>
<reference evidence="2 3" key="1">
    <citation type="submission" date="2019-02" db="EMBL/GenBank/DDBJ databases">
        <title>Deep-cultivation of Planctomycetes and their phenomic and genomic characterization uncovers novel biology.</title>
        <authorList>
            <person name="Wiegand S."/>
            <person name="Jogler M."/>
            <person name="Boedeker C."/>
            <person name="Pinto D."/>
            <person name="Vollmers J."/>
            <person name="Rivas-Marin E."/>
            <person name="Kohn T."/>
            <person name="Peeters S.H."/>
            <person name="Heuer A."/>
            <person name="Rast P."/>
            <person name="Oberbeckmann S."/>
            <person name="Bunk B."/>
            <person name="Jeske O."/>
            <person name="Meyerdierks A."/>
            <person name="Storesund J.E."/>
            <person name="Kallscheuer N."/>
            <person name="Luecker S."/>
            <person name="Lage O.M."/>
            <person name="Pohl T."/>
            <person name="Merkel B.J."/>
            <person name="Hornburger P."/>
            <person name="Mueller R.-W."/>
            <person name="Bruemmer F."/>
            <person name="Labrenz M."/>
            <person name="Spormann A.M."/>
            <person name="Op den Camp H."/>
            <person name="Overmann J."/>
            <person name="Amann R."/>
            <person name="Jetten M.S.M."/>
            <person name="Mascher T."/>
            <person name="Medema M.H."/>
            <person name="Devos D.P."/>
            <person name="Kaster A.-K."/>
            <person name="Ovreas L."/>
            <person name="Rohde M."/>
            <person name="Galperin M.Y."/>
            <person name="Jogler C."/>
        </authorList>
    </citation>
    <scope>NUCLEOTIDE SEQUENCE [LARGE SCALE GENOMIC DNA]</scope>
    <source>
        <strain evidence="2 3">Pan216</strain>
    </source>
</reference>
<evidence type="ECO:0000313" key="2">
    <source>
        <dbReference type="EMBL" id="QDU59872.1"/>
    </source>
</evidence>